<dbReference type="AlphaFoldDB" id="A0A1L0B3T9"/>
<name>A0A1L0B3T9_9ASCO</name>
<proteinExistence type="predicted"/>
<reference evidence="2" key="1">
    <citation type="submission" date="2016-11" db="EMBL/GenBank/DDBJ databases">
        <authorList>
            <person name="Guldener U."/>
        </authorList>
    </citation>
    <scope>NUCLEOTIDE SEQUENCE [LARGE SCALE GENOMIC DNA]</scope>
</reference>
<dbReference type="OrthoDB" id="3972155at2759"/>
<protein>
    <submittedName>
        <fullName evidence="1">Uncharacterized protein</fullName>
    </submittedName>
</protein>
<evidence type="ECO:0000313" key="1">
    <source>
        <dbReference type="EMBL" id="SGZ40460.1"/>
    </source>
</evidence>
<gene>
    <name evidence="1" type="ORF">HGUI_02660</name>
</gene>
<dbReference type="EMBL" id="FQNF01000051">
    <property type="protein sequence ID" value="SGZ40460.1"/>
    <property type="molecule type" value="Genomic_DNA"/>
</dbReference>
<dbReference type="Proteomes" id="UP000183365">
    <property type="component" value="Unassembled WGS sequence"/>
</dbReference>
<sequence length="451" mass="52073">MNEYNLSDIQGFIPKPIQSFHIQKNDFTSDPSTEKMNIEDNELGFINSLLFSLISSSNSNKNTNNLFINTDDILINLKREHDHNTSKNILKINEIYKSIENQLIHQVISFLNDLGNIQVNVIYVNNLYTPKDDNFLKNIATIKQFHSISNKSNTVKYQICLFIPKFEDDLITGTEIQKRCSMKIDHYLNRIQQFNSESQVSDQNLQSIGIVISNIELLNKNIFLKKKFWLSCSGASTIDFLNNSSISSLTDQKAKKLFNFFLVYMSSLWKNLKTPTLKTFNHKLKQYILDIVVHLRLQRFSQQGRSGGIGFMSSNDMMQISISLGILDNFYDEMMDFVEKNGQGIDSFLEDKNNLDQNAIDDPNIIVTPDLVKIAARVYFPFKLQLTINSNNKRQRKDYSIAYGSDTEAVDELIDNLKHLDILNNNKEYVCQYPMERLVVEDVLKHISTSF</sequence>
<accession>A0A1L0B3T9</accession>
<dbReference type="VEuPathDB" id="FungiDB:HGUI_02660"/>
<evidence type="ECO:0000313" key="2">
    <source>
        <dbReference type="Proteomes" id="UP000183365"/>
    </source>
</evidence>
<keyword evidence="2" id="KW-1185">Reference proteome</keyword>
<organism evidence="1 2">
    <name type="scientific">Hanseniaspora guilliermondii</name>
    <dbReference type="NCBI Taxonomy" id="56406"/>
    <lineage>
        <taxon>Eukaryota</taxon>
        <taxon>Fungi</taxon>
        <taxon>Dikarya</taxon>
        <taxon>Ascomycota</taxon>
        <taxon>Saccharomycotina</taxon>
        <taxon>Saccharomycetes</taxon>
        <taxon>Saccharomycodales</taxon>
        <taxon>Saccharomycodaceae</taxon>
        <taxon>Hanseniaspora</taxon>
    </lineage>
</organism>